<dbReference type="SUPFAM" id="SSF52540">
    <property type="entry name" value="P-loop containing nucleoside triphosphate hydrolases"/>
    <property type="match status" value="1"/>
</dbReference>
<dbReference type="Gene3D" id="3.40.50.300">
    <property type="entry name" value="P-loop containing nucleotide triphosphate hydrolases"/>
    <property type="match status" value="1"/>
</dbReference>
<proteinExistence type="predicted"/>
<dbReference type="EMBL" id="JBHSFO010000001">
    <property type="protein sequence ID" value="MFC4602490.1"/>
    <property type="molecule type" value="Genomic_DNA"/>
</dbReference>
<gene>
    <name evidence="3" type="primary">rsgA</name>
    <name evidence="3" type="ORF">ACFO6S_02165</name>
</gene>
<dbReference type="Proteomes" id="UP001595914">
    <property type="component" value="Unassembled WGS sequence"/>
</dbReference>
<reference evidence="4" key="1">
    <citation type="journal article" date="2019" name="Int. J. Syst. Evol. Microbiol.">
        <title>The Global Catalogue of Microorganisms (GCM) 10K type strain sequencing project: providing services to taxonomists for standard genome sequencing and annotation.</title>
        <authorList>
            <consortium name="The Broad Institute Genomics Platform"/>
            <consortium name="The Broad Institute Genome Sequencing Center for Infectious Disease"/>
            <person name="Wu L."/>
            <person name="Ma J."/>
        </authorList>
    </citation>
    <scope>NUCLEOTIDE SEQUENCE [LARGE SCALE GENOMIC DNA]</scope>
    <source>
        <strain evidence="4">CCUG 54520</strain>
    </source>
</reference>
<dbReference type="InterPro" id="IPR010914">
    <property type="entry name" value="RsgA_GTPase_dom"/>
</dbReference>
<evidence type="ECO:0000256" key="1">
    <source>
        <dbReference type="SAM" id="MobiDB-lite"/>
    </source>
</evidence>
<evidence type="ECO:0000313" key="4">
    <source>
        <dbReference type="Proteomes" id="UP001595914"/>
    </source>
</evidence>
<dbReference type="InterPro" id="IPR004881">
    <property type="entry name" value="Ribosome_biogen_GTPase_RsgA"/>
</dbReference>
<evidence type="ECO:0000259" key="2">
    <source>
        <dbReference type="PROSITE" id="PS50936"/>
    </source>
</evidence>
<dbReference type="PROSITE" id="PS50936">
    <property type="entry name" value="ENGC_GTPASE"/>
    <property type="match status" value="1"/>
</dbReference>
<dbReference type="CDD" id="cd01854">
    <property type="entry name" value="YjeQ_EngC"/>
    <property type="match status" value="1"/>
</dbReference>
<protein>
    <submittedName>
        <fullName evidence="3">Ribosome small subunit-dependent GTPase A</fullName>
    </submittedName>
</protein>
<feature type="compositionally biased region" description="Basic and acidic residues" evidence="1">
    <location>
        <begin position="16"/>
        <end position="25"/>
    </location>
</feature>
<dbReference type="Pfam" id="PF03193">
    <property type="entry name" value="RsgA_GTPase"/>
    <property type="match status" value="1"/>
</dbReference>
<keyword evidence="4" id="KW-1185">Reference proteome</keyword>
<feature type="compositionally biased region" description="Basic residues" evidence="1">
    <location>
        <begin position="26"/>
        <end position="36"/>
    </location>
</feature>
<name>A0ABV9FKE3_9NOCA</name>
<dbReference type="InterPro" id="IPR027417">
    <property type="entry name" value="P-loop_NTPase"/>
</dbReference>
<dbReference type="NCBIfam" id="TIGR00157">
    <property type="entry name" value="ribosome small subunit-dependent GTPase A"/>
    <property type="match status" value="1"/>
</dbReference>
<feature type="domain" description="EngC GTPase" evidence="2">
    <location>
        <begin position="130"/>
        <end position="278"/>
    </location>
</feature>
<organism evidence="3 4">
    <name type="scientific">Rhodococcus kronopolitis</name>
    <dbReference type="NCBI Taxonomy" id="1460226"/>
    <lineage>
        <taxon>Bacteria</taxon>
        <taxon>Bacillati</taxon>
        <taxon>Actinomycetota</taxon>
        <taxon>Actinomycetes</taxon>
        <taxon>Mycobacteriales</taxon>
        <taxon>Nocardiaceae</taxon>
        <taxon>Rhodococcus</taxon>
    </lineage>
</organism>
<feature type="region of interest" description="Disordered" evidence="1">
    <location>
        <begin position="1"/>
        <end position="46"/>
    </location>
</feature>
<dbReference type="RefSeq" id="WP_378414064.1">
    <property type="nucleotide sequence ID" value="NZ_JBHSFO010000001.1"/>
</dbReference>
<comment type="caution">
    <text evidence="3">The sequence shown here is derived from an EMBL/GenBank/DDBJ whole genome shotgun (WGS) entry which is preliminary data.</text>
</comment>
<accession>A0ABV9FKE3</accession>
<dbReference type="PANTHER" id="PTHR32120">
    <property type="entry name" value="SMALL RIBOSOMAL SUBUNIT BIOGENESIS GTPASE RSGA"/>
    <property type="match status" value="1"/>
</dbReference>
<evidence type="ECO:0000313" key="3">
    <source>
        <dbReference type="EMBL" id="MFC4602490.1"/>
    </source>
</evidence>
<dbReference type="PANTHER" id="PTHR32120:SF11">
    <property type="entry name" value="SMALL RIBOSOMAL SUBUNIT BIOGENESIS GTPASE RSGA 1, MITOCHONDRIAL-RELATED"/>
    <property type="match status" value="1"/>
</dbReference>
<sequence>MGDHAGTDRGVLLSTRRYDESDVRVRPGKGTRPRTKTRPEHKSAESAMVVAVDRGRWGCVLDGDPTRPVVAMRARELGRTPIVVGDRVGIVGDTSGRTDTLARIVRVEERATVLRRTADDTDPYERVVVANAAQLLIVVALADPPPRTGFVERALVAAYVGGLSPVLCLTKGDLADHAEFAAAFADLDVPVVLAGQQDPLDQVREVLDGRLTALIGHSGVGKSTLVNRLVPDAFRATGVVSGVGKGRHTSTQSVALPLPAPEGEQGNRGWVVDTPGIRSFGLAHISPDDVMGAFTDLAATIEDCPRGCTHLGPPADPECALDRLDGAAARRVGAVRLLLVALGSNESW</sequence>